<evidence type="ECO:0000256" key="7">
    <source>
        <dbReference type="NCBIfam" id="TIGR00188"/>
    </source>
</evidence>
<dbReference type="InterPro" id="IPR000100">
    <property type="entry name" value="RNase_P"/>
</dbReference>
<dbReference type="EMBL" id="FYDG01000002">
    <property type="protein sequence ID" value="SNB64926.1"/>
    <property type="molecule type" value="Genomic_DNA"/>
</dbReference>
<dbReference type="GO" id="GO:0001682">
    <property type="term" value="P:tRNA 5'-leader removal"/>
    <property type="evidence" value="ECO:0007669"/>
    <property type="project" value="UniProtKB-UniRule"/>
</dbReference>
<dbReference type="GO" id="GO:0000049">
    <property type="term" value="F:tRNA binding"/>
    <property type="evidence" value="ECO:0007669"/>
    <property type="project" value="UniProtKB-UniRule"/>
</dbReference>
<keyword evidence="10" id="KW-1185">Reference proteome</keyword>
<evidence type="ECO:0000256" key="2">
    <source>
        <dbReference type="ARBA" id="ARBA00022722"/>
    </source>
</evidence>
<dbReference type="GO" id="GO:0042781">
    <property type="term" value="F:3'-tRNA processing endoribonuclease activity"/>
    <property type="evidence" value="ECO:0007669"/>
    <property type="project" value="TreeGrafter"/>
</dbReference>
<keyword evidence="3 6" id="KW-0255">Endonuclease</keyword>
<evidence type="ECO:0000313" key="10">
    <source>
        <dbReference type="Proteomes" id="UP000198418"/>
    </source>
</evidence>
<protein>
    <recommendedName>
        <fullName evidence="6 7">Ribonuclease P protein component</fullName>
        <shortName evidence="6">RNase P protein</shortName>
        <shortName evidence="6">RNaseP protein</shortName>
        <ecNumber evidence="6 7">3.1.26.5</ecNumber>
    </recommendedName>
    <alternativeName>
        <fullName evidence="6">Protein C5</fullName>
    </alternativeName>
</protein>
<comment type="function">
    <text evidence="6">RNaseP catalyzes the removal of the 5'-leader sequence from pre-tRNA to produce the mature 5'-terminus. It can also cleave other RNA substrates such as 4.5S RNA. The protein component plays an auxiliary but essential role in vivo by binding to the 5'-leader sequence and broadening the substrate specificity of the ribozyme.</text>
</comment>
<dbReference type="SUPFAM" id="SSF54211">
    <property type="entry name" value="Ribosomal protein S5 domain 2-like"/>
    <property type="match status" value="1"/>
</dbReference>
<comment type="subunit">
    <text evidence="6">Consists of a catalytic RNA component (M1 or rnpB) and a protein subunit.</text>
</comment>
<dbReference type="AlphaFoldDB" id="A0A212QZB3"/>
<keyword evidence="5 6" id="KW-0694">RNA-binding</keyword>
<evidence type="ECO:0000256" key="1">
    <source>
        <dbReference type="ARBA" id="ARBA00022694"/>
    </source>
</evidence>
<dbReference type="PANTHER" id="PTHR33992">
    <property type="entry name" value="RIBONUCLEASE P PROTEIN COMPONENT"/>
    <property type="match status" value="1"/>
</dbReference>
<dbReference type="InterPro" id="IPR020568">
    <property type="entry name" value="Ribosomal_Su5_D2-typ_SF"/>
</dbReference>
<keyword evidence="1 6" id="KW-0819">tRNA processing</keyword>
<dbReference type="GO" id="GO:0004526">
    <property type="term" value="F:ribonuclease P activity"/>
    <property type="evidence" value="ECO:0007669"/>
    <property type="project" value="UniProtKB-UniRule"/>
</dbReference>
<dbReference type="EC" id="3.1.26.5" evidence="6 7"/>
<dbReference type="PANTHER" id="PTHR33992:SF1">
    <property type="entry name" value="RIBONUCLEASE P PROTEIN COMPONENT"/>
    <property type="match status" value="1"/>
</dbReference>
<dbReference type="Gene3D" id="3.30.230.10">
    <property type="match status" value="1"/>
</dbReference>
<evidence type="ECO:0000256" key="5">
    <source>
        <dbReference type="ARBA" id="ARBA00022884"/>
    </source>
</evidence>
<dbReference type="HAMAP" id="MF_00227">
    <property type="entry name" value="RNase_P"/>
    <property type="match status" value="1"/>
</dbReference>
<name>A0A212QZB3_RHOAC</name>
<accession>A0A212QZB3</accession>
<dbReference type="Pfam" id="PF00825">
    <property type="entry name" value="Ribonuclease_P"/>
    <property type="match status" value="1"/>
</dbReference>
<evidence type="ECO:0000256" key="3">
    <source>
        <dbReference type="ARBA" id="ARBA00022759"/>
    </source>
</evidence>
<evidence type="ECO:0000256" key="4">
    <source>
        <dbReference type="ARBA" id="ARBA00022801"/>
    </source>
</evidence>
<sequence>MSRPGDGEIESRRPSAPVEGDAISLLRPERLKKRAEFLAAAKGRRQHQRGFVLQARSRAQGEGGSAPRFGFTVTKKTGNSVVRNRIRRRLREIVRLHAAGAGARTKPGTDYVLVGRIEALTTSFDELRGEFLRALQKIHSAERKSDR</sequence>
<feature type="region of interest" description="Disordered" evidence="8">
    <location>
        <begin position="1"/>
        <end position="23"/>
    </location>
</feature>
<dbReference type="NCBIfam" id="TIGR00188">
    <property type="entry name" value="rnpA"/>
    <property type="match status" value="1"/>
</dbReference>
<gene>
    <name evidence="6" type="primary">rnpA</name>
    <name evidence="9" type="ORF">SAMN06265338_102117</name>
</gene>
<dbReference type="GO" id="GO:0030677">
    <property type="term" value="C:ribonuclease P complex"/>
    <property type="evidence" value="ECO:0007669"/>
    <property type="project" value="TreeGrafter"/>
</dbReference>
<dbReference type="InterPro" id="IPR014721">
    <property type="entry name" value="Ribsml_uS5_D2-typ_fold_subgr"/>
</dbReference>
<evidence type="ECO:0000256" key="8">
    <source>
        <dbReference type="SAM" id="MobiDB-lite"/>
    </source>
</evidence>
<evidence type="ECO:0000313" key="9">
    <source>
        <dbReference type="EMBL" id="SNB64926.1"/>
    </source>
</evidence>
<keyword evidence="4 6" id="KW-0378">Hydrolase</keyword>
<dbReference type="OrthoDB" id="9810867at2"/>
<dbReference type="Proteomes" id="UP000198418">
    <property type="component" value="Unassembled WGS sequence"/>
</dbReference>
<evidence type="ECO:0000256" key="6">
    <source>
        <dbReference type="HAMAP-Rule" id="MF_00227"/>
    </source>
</evidence>
<organism evidence="9 10">
    <name type="scientific">Rhodoblastus acidophilus</name>
    <name type="common">Rhodopseudomonas acidophila</name>
    <dbReference type="NCBI Taxonomy" id="1074"/>
    <lineage>
        <taxon>Bacteria</taxon>
        <taxon>Pseudomonadati</taxon>
        <taxon>Pseudomonadota</taxon>
        <taxon>Alphaproteobacteria</taxon>
        <taxon>Hyphomicrobiales</taxon>
        <taxon>Rhodoblastaceae</taxon>
        <taxon>Rhodoblastus</taxon>
    </lineage>
</organism>
<reference evidence="10" key="1">
    <citation type="submission" date="2017-06" db="EMBL/GenBank/DDBJ databases">
        <authorList>
            <person name="Varghese N."/>
            <person name="Submissions S."/>
        </authorList>
    </citation>
    <scope>NUCLEOTIDE SEQUENCE [LARGE SCALE GENOMIC DNA]</scope>
    <source>
        <strain evidence="10">DSM 137</strain>
    </source>
</reference>
<keyword evidence="2 6" id="KW-0540">Nuclease</keyword>
<proteinExistence type="inferred from homology"/>
<feature type="compositionally biased region" description="Basic and acidic residues" evidence="8">
    <location>
        <begin position="1"/>
        <end position="13"/>
    </location>
</feature>
<comment type="catalytic activity">
    <reaction evidence="6">
        <text>Endonucleolytic cleavage of RNA, removing 5'-extranucleotides from tRNA precursor.</text>
        <dbReference type="EC" id="3.1.26.5"/>
    </reaction>
</comment>
<comment type="similarity">
    <text evidence="6">Belongs to the RnpA family.</text>
</comment>
<feature type="region of interest" description="Disordered" evidence="8">
    <location>
        <begin position="49"/>
        <end position="72"/>
    </location>
</feature>